<evidence type="ECO:0000313" key="2">
    <source>
        <dbReference type="EnsemblMetazoa" id="GBRI020168-PA"/>
    </source>
</evidence>
<reference evidence="2" key="2">
    <citation type="submission" date="2020-05" db="UniProtKB">
        <authorList>
            <consortium name="EnsemblMetazoa"/>
        </authorList>
    </citation>
    <scope>IDENTIFICATION</scope>
    <source>
        <strain evidence="2">IAEA</strain>
    </source>
</reference>
<keyword evidence="3" id="KW-1185">Reference proteome</keyword>
<dbReference type="EnsemblMetazoa" id="GBRI020168-RA">
    <property type="protein sequence ID" value="GBRI020168-PA"/>
    <property type="gene ID" value="GBRI020168"/>
</dbReference>
<feature type="region of interest" description="Disordered" evidence="1">
    <location>
        <begin position="1"/>
        <end position="20"/>
    </location>
</feature>
<sequence>MKKLHLGNKNKGKPYKQIKNKNRRISEDRPVLDLTSYLRSLIAFSGSSHYCSAETITISNKAKASLNAINFVESYPVVLFSDFPLLTLLYYYTFQNLTNVSFKAVAFKTN</sequence>
<accession>A0A1A9WHM6</accession>
<dbReference type="VEuPathDB" id="VectorBase:GBRI020168"/>
<name>A0A1A9WHM6_9MUSC</name>
<reference evidence="3" key="1">
    <citation type="submission" date="2014-03" db="EMBL/GenBank/DDBJ databases">
        <authorList>
            <person name="Aksoy S."/>
            <person name="Warren W."/>
            <person name="Wilson R.K."/>
        </authorList>
    </citation>
    <scope>NUCLEOTIDE SEQUENCE [LARGE SCALE GENOMIC DNA]</scope>
    <source>
        <strain evidence="3">IAEA</strain>
    </source>
</reference>
<dbReference type="Proteomes" id="UP000091820">
    <property type="component" value="Unassembled WGS sequence"/>
</dbReference>
<protein>
    <submittedName>
        <fullName evidence="2">Uncharacterized protein</fullName>
    </submittedName>
</protein>
<evidence type="ECO:0000313" key="3">
    <source>
        <dbReference type="Proteomes" id="UP000091820"/>
    </source>
</evidence>
<organism evidence="2 3">
    <name type="scientific">Glossina brevipalpis</name>
    <dbReference type="NCBI Taxonomy" id="37001"/>
    <lineage>
        <taxon>Eukaryota</taxon>
        <taxon>Metazoa</taxon>
        <taxon>Ecdysozoa</taxon>
        <taxon>Arthropoda</taxon>
        <taxon>Hexapoda</taxon>
        <taxon>Insecta</taxon>
        <taxon>Pterygota</taxon>
        <taxon>Neoptera</taxon>
        <taxon>Endopterygota</taxon>
        <taxon>Diptera</taxon>
        <taxon>Brachycera</taxon>
        <taxon>Muscomorpha</taxon>
        <taxon>Hippoboscoidea</taxon>
        <taxon>Glossinidae</taxon>
        <taxon>Glossina</taxon>
    </lineage>
</organism>
<proteinExistence type="predicted"/>
<dbReference type="AlphaFoldDB" id="A0A1A9WHM6"/>
<evidence type="ECO:0000256" key="1">
    <source>
        <dbReference type="SAM" id="MobiDB-lite"/>
    </source>
</evidence>